<name>A0A1H7H8Q6_9FIRM</name>
<proteinExistence type="predicted"/>
<accession>A0A1H7H8Q6</accession>
<dbReference type="GO" id="GO:0008781">
    <property type="term" value="F:N-acylneuraminate cytidylyltransferase activity"/>
    <property type="evidence" value="ECO:0007669"/>
    <property type="project" value="TreeGrafter"/>
</dbReference>
<dbReference type="PANTHER" id="PTHR21485:SF6">
    <property type="entry name" value="N-ACYLNEURAMINATE CYTIDYLYLTRANSFERASE-RELATED"/>
    <property type="match status" value="1"/>
</dbReference>
<evidence type="ECO:0000313" key="2">
    <source>
        <dbReference type="Proteomes" id="UP000182321"/>
    </source>
</evidence>
<reference evidence="2" key="1">
    <citation type="submission" date="2016-10" db="EMBL/GenBank/DDBJ databases">
        <authorList>
            <person name="Varghese N."/>
        </authorList>
    </citation>
    <scope>NUCLEOTIDE SEQUENCE [LARGE SCALE GENOMIC DNA]</scope>
    <source>
        <strain evidence="2">ACV-9</strain>
    </source>
</reference>
<dbReference type="PANTHER" id="PTHR21485">
    <property type="entry name" value="HAD SUPERFAMILY MEMBERS CMAS AND KDSC"/>
    <property type="match status" value="1"/>
</dbReference>
<dbReference type="Pfam" id="PF02348">
    <property type="entry name" value="CTP_transf_3"/>
    <property type="match status" value="1"/>
</dbReference>
<dbReference type="RefSeq" id="WP_074789665.1">
    <property type="nucleotide sequence ID" value="NZ_FNZX01000005.1"/>
</dbReference>
<sequence>MKTVAFVPIKMNNERLPGKNTKCFSDGTPLVRVITEKLAALKGDCIDEVYCYCSNPAIKEYLPEGVEFLERPTFLDDKFCKGRAIYEEFVKTVDADVYILCHATAPFTTTEHIKECIEAVQAGKASSAFAGQKHQTFFWKDGKPFNFDLSNPPRTQDMEAFYTENPSPYVFTKECFAETHARCGLNPYIVECDAAECVDIDNADDFELADAVYTFLKSKGKLK</sequence>
<protein>
    <submittedName>
        <fullName evidence="1">CMP-N-acetylneuraminic acid synthetase</fullName>
    </submittedName>
</protein>
<evidence type="ECO:0000313" key="1">
    <source>
        <dbReference type="EMBL" id="SEK44495.1"/>
    </source>
</evidence>
<dbReference type="InterPro" id="IPR029044">
    <property type="entry name" value="Nucleotide-diphossugar_trans"/>
</dbReference>
<dbReference type="Gene3D" id="3.90.550.10">
    <property type="entry name" value="Spore Coat Polysaccharide Biosynthesis Protein SpsA, Chain A"/>
    <property type="match status" value="1"/>
</dbReference>
<dbReference type="Proteomes" id="UP000182321">
    <property type="component" value="Unassembled WGS sequence"/>
</dbReference>
<dbReference type="EMBL" id="FNZX01000005">
    <property type="protein sequence ID" value="SEK44495.1"/>
    <property type="molecule type" value="Genomic_DNA"/>
</dbReference>
<keyword evidence="2" id="KW-1185">Reference proteome</keyword>
<dbReference type="InterPro" id="IPR050793">
    <property type="entry name" value="CMP-NeuNAc_synthase"/>
</dbReference>
<dbReference type="InterPro" id="IPR003329">
    <property type="entry name" value="Cytidylyl_trans"/>
</dbReference>
<gene>
    <name evidence="1" type="ORF">SAMN02910377_00896</name>
</gene>
<dbReference type="AlphaFoldDB" id="A0A1H7H8Q6"/>
<organism evidence="1 2">
    <name type="scientific">Pseudobutyrivibrio ruminis</name>
    <dbReference type="NCBI Taxonomy" id="46206"/>
    <lineage>
        <taxon>Bacteria</taxon>
        <taxon>Bacillati</taxon>
        <taxon>Bacillota</taxon>
        <taxon>Clostridia</taxon>
        <taxon>Lachnospirales</taxon>
        <taxon>Lachnospiraceae</taxon>
        <taxon>Pseudobutyrivibrio</taxon>
    </lineage>
</organism>
<dbReference type="SUPFAM" id="SSF53448">
    <property type="entry name" value="Nucleotide-diphospho-sugar transferases"/>
    <property type="match status" value="1"/>
</dbReference>